<gene>
    <name evidence="1" type="ORF">HW932_09665</name>
</gene>
<reference evidence="1 2" key="1">
    <citation type="submission" date="2020-06" db="EMBL/GenBank/DDBJ databases">
        <title>Whole-genome sequence of Allochromatium humboldtianum DSM 21881, type strain.</title>
        <authorList>
            <person name="Kyndt J.A."/>
            <person name="Meyer T.E."/>
        </authorList>
    </citation>
    <scope>NUCLEOTIDE SEQUENCE [LARGE SCALE GENOMIC DNA]</scope>
    <source>
        <strain evidence="1 2">DSM 21881</strain>
    </source>
</reference>
<comment type="caution">
    <text evidence="1">The sequence shown here is derived from an EMBL/GenBank/DDBJ whole genome shotgun (WGS) entry which is preliminary data.</text>
</comment>
<protein>
    <submittedName>
        <fullName evidence="1">Uncharacterized protein</fullName>
    </submittedName>
</protein>
<evidence type="ECO:0000313" key="1">
    <source>
        <dbReference type="EMBL" id="NVZ09530.1"/>
    </source>
</evidence>
<dbReference type="RefSeq" id="WP_176976283.1">
    <property type="nucleotide sequence ID" value="NZ_JABZEO010000005.1"/>
</dbReference>
<accession>A0A850REZ6</accession>
<dbReference type="EMBL" id="JABZEO010000005">
    <property type="protein sequence ID" value="NVZ09530.1"/>
    <property type="molecule type" value="Genomic_DNA"/>
</dbReference>
<keyword evidence="2" id="KW-1185">Reference proteome</keyword>
<organism evidence="1 2">
    <name type="scientific">Allochromatium humboldtianum</name>
    <dbReference type="NCBI Taxonomy" id="504901"/>
    <lineage>
        <taxon>Bacteria</taxon>
        <taxon>Pseudomonadati</taxon>
        <taxon>Pseudomonadota</taxon>
        <taxon>Gammaproteobacteria</taxon>
        <taxon>Chromatiales</taxon>
        <taxon>Chromatiaceae</taxon>
        <taxon>Allochromatium</taxon>
    </lineage>
</organism>
<dbReference type="Proteomes" id="UP000592294">
    <property type="component" value="Unassembled WGS sequence"/>
</dbReference>
<evidence type="ECO:0000313" key="2">
    <source>
        <dbReference type="Proteomes" id="UP000592294"/>
    </source>
</evidence>
<sequence>MTIQHLEPDPVAVESNRCPIEALLRVADIASAPWLKRAIRDYLQGAALDEALGLSGAPGRPTARTRYLRRRRDHFLHQAWLEIPGELGPFERSEALERECRRVESLWPSLRHRSDPPANFNAVRCAIFRALQTGETLPKLRQLHSICTALH</sequence>
<proteinExistence type="predicted"/>
<dbReference type="AlphaFoldDB" id="A0A850REZ6"/>
<name>A0A850REZ6_9GAMM</name>